<evidence type="ECO:0000313" key="1">
    <source>
        <dbReference type="EMBL" id="GAG55890.1"/>
    </source>
</evidence>
<dbReference type="EMBL" id="BART01002058">
    <property type="protein sequence ID" value="GAG55890.1"/>
    <property type="molecule type" value="Genomic_DNA"/>
</dbReference>
<accession>X0YIU9</accession>
<gene>
    <name evidence="1" type="ORF">S01H4_06602</name>
</gene>
<comment type="caution">
    <text evidence="1">The sequence shown here is derived from an EMBL/GenBank/DDBJ whole genome shotgun (WGS) entry which is preliminary data.</text>
</comment>
<dbReference type="AlphaFoldDB" id="X0YIU9"/>
<sequence length="59" mass="6706">MAWGGSLNKKGSDYLRRLREADKVIAFLESLKEELSSVEQESISKTVQIIIDYMSKIAE</sequence>
<organism evidence="1">
    <name type="scientific">marine sediment metagenome</name>
    <dbReference type="NCBI Taxonomy" id="412755"/>
    <lineage>
        <taxon>unclassified sequences</taxon>
        <taxon>metagenomes</taxon>
        <taxon>ecological metagenomes</taxon>
    </lineage>
</organism>
<reference evidence="1" key="1">
    <citation type="journal article" date="2014" name="Front. Microbiol.">
        <title>High frequency of phylogenetically diverse reductive dehalogenase-homologous genes in deep subseafloor sedimentary metagenomes.</title>
        <authorList>
            <person name="Kawai M."/>
            <person name="Futagami T."/>
            <person name="Toyoda A."/>
            <person name="Takaki Y."/>
            <person name="Nishi S."/>
            <person name="Hori S."/>
            <person name="Arai W."/>
            <person name="Tsubouchi T."/>
            <person name="Morono Y."/>
            <person name="Uchiyama I."/>
            <person name="Ito T."/>
            <person name="Fujiyama A."/>
            <person name="Inagaki F."/>
            <person name="Takami H."/>
        </authorList>
    </citation>
    <scope>NUCLEOTIDE SEQUENCE</scope>
    <source>
        <strain evidence="1">Expedition CK06-06</strain>
    </source>
</reference>
<name>X0YIU9_9ZZZZ</name>
<protein>
    <submittedName>
        <fullName evidence="1">Uncharacterized protein</fullName>
    </submittedName>
</protein>
<proteinExistence type="predicted"/>